<evidence type="ECO:0000259" key="1">
    <source>
        <dbReference type="Pfam" id="PF02557"/>
    </source>
</evidence>
<evidence type="ECO:0000313" key="2">
    <source>
        <dbReference type="EMBL" id="QTH64338.1"/>
    </source>
</evidence>
<dbReference type="CDD" id="cd14847">
    <property type="entry name" value="DD-carboxypeptidase_like"/>
    <property type="match status" value="1"/>
</dbReference>
<dbReference type="InterPro" id="IPR003709">
    <property type="entry name" value="VanY-like_core_dom"/>
</dbReference>
<sequence length="234" mass="26350">MQNPLEVLFGLSEQHLTQVEIGDDKSLAKLHCSVVNDFVALQAEAQRAGFNLQIASGFRGFERQVMIWNRKFSGQTPCFDKQGKPHEFSSYSDTQKIFAILEYSALPGLSRHHWGTDFDYYDPTLLGSAQLQLIPNEYEETGVFAPLNKWLTDNMGQFGFFRPYREDCGGVAREPWHLSHFETSQTLTSDLAAAPTSSLLNALKQHNTLGFDAIAENIDVIVERFGLNICLPDK</sequence>
<gene>
    <name evidence="2" type="ORF">J1N51_02305</name>
</gene>
<dbReference type="PANTHER" id="PTHR34385">
    <property type="entry name" value="D-ALANYL-D-ALANINE CARBOXYPEPTIDASE"/>
    <property type="match status" value="1"/>
</dbReference>
<reference evidence="2" key="1">
    <citation type="submission" date="2021-03" db="EMBL/GenBank/DDBJ databases">
        <title>Description of Psychrosphaera ytuae sp. nov. isolated from deep sea sediment of South China Sea.</title>
        <authorList>
            <person name="Zhang J."/>
            <person name="Xu X.-D."/>
        </authorList>
    </citation>
    <scope>NUCLEOTIDE SEQUENCE</scope>
    <source>
        <strain evidence="2">MTZ26</strain>
    </source>
</reference>
<dbReference type="SUPFAM" id="SSF55166">
    <property type="entry name" value="Hedgehog/DD-peptidase"/>
    <property type="match status" value="1"/>
</dbReference>
<dbReference type="InterPro" id="IPR052179">
    <property type="entry name" value="DD-CPase-like"/>
</dbReference>
<dbReference type="InterPro" id="IPR009045">
    <property type="entry name" value="Zn_M74/Hedgehog-like"/>
</dbReference>
<dbReference type="GO" id="GO:0006508">
    <property type="term" value="P:proteolysis"/>
    <property type="evidence" value="ECO:0007669"/>
    <property type="project" value="InterPro"/>
</dbReference>
<evidence type="ECO:0000313" key="3">
    <source>
        <dbReference type="Proteomes" id="UP000682739"/>
    </source>
</evidence>
<name>A0A975DCD2_9GAMM</name>
<dbReference type="Proteomes" id="UP000682739">
    <property type="component" value="Chromosome"/>
</dbReference>
<dbReference type="Gene3D" id="3.30.1380.10">
    <property type="match status" value="1"/>
</dbReference>
<dbReference type="PANTHER" id="PTHR34385:SF1">
    <property type="entry name" value="PEPTIDOGLYCAN L-ALANYL-D-GLUTAMATE ENDOPEPTIDASE CWLK"/>
    <property type="match status" value="1"/>
</dbReference>
<keyword evidence="3" id="KW-1185">Reference proteome</keyword>
<dbReference type="Pfam" id="PF02557">
    <property type="entry name" value="VanY"/>
    <property type="match status" value="1"/>
</dbReference>
<dbReference type="GO" id="GO:0008233">
    <property type="term" value="F:peptidase activity"/>
    <property type="evidence" value="ECO:0007669"/>
    <property type="project" value="InterPro"/>
</dbReference>
<feature type="domain" description="D-alanyl-D-alanine carboxypeptidase-like core" evidence="1">
    <location>
        <begin position="29"/>
        <end position="181"/>
    </location>
</feature>
<dbReference type="RefSeq" id="WP_208832393.1">
    <property type="nucleotide sequence ID" value="NZ_CP072110.1"/>
</dbReference>
<protein>
    <submittedName>
        <fullName evidence="2">M15 family metallopeptidase</fullName>
    </submittedName>
</protein>
<proteinExistence type="predicted"/>
<accession>A0A975DCD2</accession>
<organism evidence="2 3">
    <name type="scientific">Psychrosphaera ytuae</name>
    <dbReference type="NCBI Taxonomy" id="2820710"/>
    <lineage>
        <taxon>Bacteria</taxon>
        <taxon>Pseudomonadati</taxon>
        <taxon>Pseudomonadota</taxon>
        <taxon>Gammaproteobacteria</taxon>
        <taxon>Alteromonadales</taxon>
        <taxon>Pseudoalteromonadaceae</taxon>
        <taxon>Psychrosphaera</taxon>
    </lineage>
</organism>
<dbReference type="AlphaFoldDB" id="A0A975DCD2"/>
<dbReference type="KEGG" id="psym:J1N51_02305"/>
<dbReference type="EMBL" id="CP072110">
    <property type="protein sequence ID" value="QTH64338.1"/>
    <property type="molecule type" value="Genomic_DNA"/>
</dbReference>